<keyword evidence="1" id="KW-0663">Pyridoxal phosphate</keyword>
<reference evidence="3" key="1">
    <citation type="submission" date="2022-08" db="EMBL/GenBank/DDBJ databases">
        <authorList>
            <person name="Kallberg Y."/>
            <person name="Tangrot J."/>
            <person name="Rosling A."/>
        </authorList>
    </citation>
    <scope>NUCLEOTIDE SEQUENCE</scope>
    <source>
        <strain evidence="3">Wild A</strain>
    </source>
</reference>
<evidence type="ECO:0000259" key="2">
    <source>
        <dbReference type="Pfam" id="PF00266"/>
    </source>
</evidence>
<dbReference type="Gene3D" id="3.40.640.10">
    <property type="entry name" value="Type I PLP-dependent aspartate aminotransferase-like (Major domain)"/>
    <property type="match status" value="2"/>
</dbReference>
<evidence type="ECO:0000313" key="3">
    <source>
        <dbReference type="EMBL" id="CAI2196608.1"/>
    </source>
</evidence>
<dbReference type="Gene3D" id="3.90.1150.10">
    <property type="entry name" value="Aspartate Aminotransferase, domain 1"/>
    <property type="match status" value="1"/>
</dbReference>
<comment type="caution">
    <text evidence="3">The sequence shown here is derived from an EMBL/GenBank/DDBJ whole genome shotgun (WGS) entry which is preliminary data.</text>
</comment>
<sequence length="365" mass="41614">AQIFCFDEADNALDQDNQEQIREKIRELNSAATSLKPNLVIRAINDYYQKYSINNHSESSNSLFSKVHKTIHQTRHLIAQRINAESEEIIFLPSTTYSLNILALSLKNHLKKGDKIALTHLEHSSNCYPWQSIAQAKEGQVVFLPLNKNFTIDTDKLENYLDPRTKIVSLSHMSNSLGVINPVKEITAKIKKINPNCLVIVDACQRGGKKISPHDKTNNDLPLVKKFEVGTLPLAQIFGLQKSFEFLNELGIQEISNYEKKLKDYAVKELAKLEKIIIYNQALETIDLVLFNLKDYHAHDVVDYLGKNDIMVRAGNFCCPYLKELIGVEAALRISLFIYNTKEEVDKLTLHLKKIMQEPKLLVPL</sequence>
<dbReference type="PANTHER" id="PTHR43586">
    <property type="entry name" value="CYSTEINE DESULFURASE"/>
    <property type="match status" value="1"/>
</dbReference>
<dbReference type="SUPFAM" id="SSF53383">
    <property type="entry name" value="PLP-dependent transferases"/>
    <property type="match status" value="1"/>
</dbReference>
<dbReference type="PANTHER" id="PTHR43586:SF8">
    <property type="entry name" value="CYSTEINE DESULFURASE 1, CHLOROPLASTIC"/>
    <property type="match status" value="1"/>
</dbReference>
<gene>
    <name evidence="3" type="ORF">FWILDA_LOCUS17665</name>
</gene>
<dbReference type="AlphaFoldDB" id="A0A9W4T736"/>
<dbReference type="Proteomes" id="UP001153678">
    <property type="component" value="Unassembled WGS sequence"/>
</dbReference>
<dbReference type="OrthoDB" id="2386711at2759"/>
<dbReference type="InterPro" id="IPR015421">
    <property type="entry name" value="PyrdxlP-dep_Trfase_major"/>
</dbReference>
<name>A0A9W4T736_9GLOM</name>
<dbReference type="EMBL" id="CAMKVN010014578">
    <property type="protein sequence ID" value="CAI2196608.1"/>
    <property type="molecule type" value="Genomic_DNA"/>
</dbReference>
<proteinExistence type="predicted"/>
<dbReference type="InterPro" id="IPR000192">
    <property type="entry name" value="Aminotrans_V_dom"/>
</dbReference>
<protein>
    <submittedName>
        <fullName evidence="3">8600_t:CDS:1</fullName>
    </submittedName>
</protein>
<dbReference type="InterPro" id="IPR015424">
    <property type="entry name" value="PyrdxlP-dep_Trfase"/>
</dbReference>
<feature type="non-terminal residue" evidence="3">
    <location>
        <position position="365"/>
    </location>
</feature>
<keyword evidence="4" id="KW-1185">Reference proteome</keyword>
<evidence type="ECO:0000256" key="1">
    <source>
        <dbReference type="ARBA" id="ARBA00022898"/>
    </source>
</evidence>
<accession>A0A9W4T736</accession>
<dbReference type="InterPro" id="IPR015422">
    <property type="entry name" value="PyrdxlP-dep_Trfase_small"/>
</dbReference>
<dbReference type="Pfam" id="PF00266">
    <property type="entry name" value="Aminotran_5"/>
    <property type="match status" value="1"/>
</dbReference>
<feature type="domain" description="Aminotransferase class V" evidence="2">
    <location>
        <begin position="28"/>
        <end position="210"/>
    </location>
</feature>
<organism evidence="3 4">
    <name type="scientific">Funneliformis geosporum</name>
    <dbReference type="NCBI Taxonomy" id="1117311"/>
    <lineage>
        <taxon>Eukaryota</taxon>
        <taxon>Fungi</taxon>
        <taxon>Fungi incertae sedis</taxon>
        <taxon>Mucoromycota</taxon>
        <taxon>Glomeromycotina</taxon>
        <taxon>Glomeromycetes</taxon>
        <taxon>Glomerales</taxon>
        <taxon>Glomeraceae</taxon>
        <taxon>Funneliformis</taxon>
    </lineage>
</organism>
<evidence type="ECO:0000313" key="4">
    <source>
        <dbReference type="Proteomes" id="UP001153678"/>
    </source>
</evidence>